<dbReference type="InterPro" id="IPR001806">
    <property type="entry name" value="Small_GTPase"/>
</dbReference>
<dbReference type="PRINTS" id="PR00449">
    <property type="entry name" value="RASTRNSFRMNG"/>
</dbReference>
<protein>
    <submittedName>
        <fullName evidence="2">Uncharacterized protein</fullName>
    </submittedName>
</protein>
<dbReference type="SMART" id="SM00174">
    <property type="entry name" value="RHO"/>
    <property type="match status" value="1"/>
</dbReference>
<dbReference type="SUPFAM" id="SSF52540">
    <property type="entry name" value="P-loop containing nucleoside triphosphate hydrolases"/>
    <property type="match status" value="1"/>
</dbReference>
<proteinExistence type="predicted"/>
<accession>A0A7R9VQI8</accession>
<evidence type="ECO:0000313" key="2">
    <source>
        <dbReference type="EMBL" id="CAD8302808.1"/>
    </source>
</evidence>
<name>A0A7R9VQI8_9CHLO</name>
<dbReference type="PROSITE" id="PS51419">
    <property type="entry name" value="RAB"/>
    <property type="match status" value="1"/>
</dbReference>
<dbReference type="SMART" id="SM00173">
    <property type="entry name" value="RAS"/>
    <property type="match status" value="1"/>
</dbReference>
<dbReference type="EMBL" id="HBEC01036079">
    <property type="protein sequence ID" value="CAD8302808.1"/>
    <property type="molecule type" value="Transcribed_RNA"/>
</dbReference>
<keyword evidence="1" id="KW-0547">Nucleotide-binding</keyword>
<dbReference type="InterPro" id="IPR027417">
    <property type="entry name" value="P-loop_NTPase"/>
</dbReference>
<dbReference type="FunFam" id="3.40.50.300:FF:001447">
    <property type="entry name" value="Ras-related protein Rab-1B"/>
    <property type="match status" value="1"/>
</dbReference>
<sequence>MTKLKSTDVTALLRAKVAVVGDSAVGKSTLISMFTSKGRRFPKDYNMTSGVDVLITQVPIPDTTKLAELYLLDTGGSELYRETLQHYWNGCYYAVLVFDVANAESFESVKLWHEELKKARPDKDRPLKCVLVATKNDLPTQRHAVSAGTAQDWATTNGMEFFSVSSLPPGENVDGPFESIAKTLHRAYEEKVTTYTDACRNY</sequence>
<dbReference type="PROSITE" id="PS51421">
    <property type="entry name" value="RAS"/>
    <property type="match status" value="1"/>
</dbReference>
<dbReference type="Pfam" id="PF00071">
    <property type="entry name" value="Ras"/>
    <property type="match status" value="1"/>
</dbReference>
<dbReference type="NCBIfam" id="TIGR00231">
    <property type="entry name" value="small_GTP"/>
    <property type="match status" value="1"/>
</dbReference>
<gene>
    <name evidence="2" type="ORF">CEUR00632_LOCUS16752</name>
</gene>
<dbReference type="Gene3D" id="3.40.50.300">
    <property type="entry name" value="P-loop containing nucleotide triphosphate hydrolases"/>
    <property type="match status" value="1"/>
</dbReference>
<evidence type="ECO:0000256" key="1">
    <source>
        <dbReference type="ARBA" id="ARBA00022741"/>
    </source>
</evidence>
<dbReference type="SMART" id="SM00175">
    <property type="entry name" value="RAB"/>
    <property type="match status" value="1"/>
</dbReference>
<dbReference type="AlphaFoldDB" id="A0A7R9VQI8"/>
<dbReference type="InterPro" id="IPR005225">
    <property type="entry name" value="Small_GTP-bd"/>
</dbReference>
<dbReference type="GO" id="GO:0003924">
    <property type="term" value="F:GTPase activity"/>
    <property type="evidence" value="ECO:0007669"/>
    <property type="project" value="InterPro"/>
</dbReference>
<dbReference type="GO" id="GO:0005525">
    <property type="term" value="F:GTP binding"/>
    <property type="evidence" value="ECO:0007669"/>
    <property type="project" value="InterPro"/>
</dbReference>
<reference evidence="2" key="1">
    <citation type="submission" date="2021-01" db="EMBL/GenBank/DDBJ databases">
        <authorList>
            <person name="Corre E."/>
            <person name="Pelletier E."/>
            <person name="Niang G."/>
            <person name="Scheremetjew M."/>
            <person name="Finn R."/>
            <person name="Kale V."/>
            <person name="Holt S."/>
            <person name="Cochrane G."/>
            <person name="Meng A."/>
            <person name="Brown T."/>
            <person name="Cohen L."/>
        </authorList>
    </citation>
    <scope>NUCLEOTIDE SEQUENCE</scope>
    <source>
        <strain evidence="2">CCMP219</strain>
    </source>
</reference>
<dbReference type="PANTHER" id="PTHR47978">
    <property type="match status" value="1"/>
</dbReference>
<organism evidence="2">
    <name type="scientific">Chlamydomonas euryale</name>
    <dbReference type="NCBI Taxonomy" id="1486919"/>
    <lineage>
        <taxon>Eukaryota</taxon>
        <taxon>Viridiplantae</taxon>
        <taxon>Chlorophyta</taxon>
        <taxon>core chlorophytes</taxon>
        <taxon>Chlorophyceae</taxon>
        <taxon>CS clade</taxon>
        <taxon>Chlamydomonadales</taxon>
        <taxon>Chlamydomonadaceae</taxon>
        <taxon>Chlamydomonas</taxon>
    </lineage>
</organism>